<evidence type="ECO:0000256" key="1">
    <source>
        <dbReference type="SAM" id="MobiDB-lite"/>
    </source>
</evidence>
<dbReference type="OrthoDB" id="3364132at2759"/>
<name>A0A427YUB7_9TREE</name>
<feature type="compositionally biased region" description="Pro residues" evidence="1">
    <location>
        <begin position="218"/>
        <end position="234"/>
    </location>
</feature>
<comment type="caution">
    <text evidence="2">The sequence shown here is derived from an EMBL/GenBank/DDBJ whole genome shotgun (WGS) entry which is preliminary data.</text>
</comment>
<dbReference type="AlphaFoldDB" id="A0A427YUB7"/>
<proteinExistence type="predicted"/>
<feature type="compositionally biased region" description="Pro residues" evidence="1">
    <location>
        <begin position="186"/>
        <end position="195"/>
    </location>
</feature>
<protein>
    <submittedName>
        <fullName evidence="2">Uncharacterized protein</fullName>
    </submittedName>
</protein>
<dbReference type="EMBL" id="RSCD01000002">
    <property type="protein sequence ID" value="RSH94728.1"/>
    <property type="molecule type" value="Genomic_DNA"/>
</dbReference>
<feature type="compositionally biased region" description="Basic and acidic residues" evidence="1">
    <location>
        <begin position="286"/>
        <end position="295"/>
    </location>
</feature>
<sequence length="328" mass="35680">MKGSGLGAGLEAYIEFADGRRLNEYEEEIRTIGEGGGGMLAWAECEQGKEFKIVMTKSDDLETTDDRETAEVKVPDIGKLGVIAITLEKGAYVFSGLEWPATSNTRTGLVYEKDAKMGSTVLTKMTEKVGAFHFIPLLGAPSPFYTFEFMASRLKTLSQECISKSLTAIQYCVQAVLFRKGIMTDPNPPATPPSEAPEGFNRKGTANGGPFFDLCSDPPVPPVPPSPTSSPPSPSSSSSSRNGSSDFEERALALAEAIRILKKRKKQQSAKQISKDDNKRSKREKRLRELDLTKSDDDDEKTPSPSETTDAIGKVKSGTPAKIKEEKQ</sequence>
<evidence type="ECO:0000313" key="2">
    <source>
        <dbReference type="EMBL" id="RSH94728.1"/>
    </source>
</evidence>
<dbReference type="Proteomes" id="UP000279259">
    <property type="component" value="Unassembled WGS sequence"/>
</dbReference>
<gene>
    <name evidence="2" type="ORF">EHS25_004533</name>
</gene>
<accession>A0A427YUB7</accession>
<keyword evidence="3" id="KW-1185">Reference proteome</keyword>
<reference evidence="2 3" key="1">
    <citation type="submission" date="2018-11" db="EMBL/GenBank/DDBJ databases">
        <title>Genome sequence of Saitozyma podzolica DSM 27192.</title>
        <authorList>
            <person name="Aliyu H."/>
            <person name="Gorte O."/>
            <person name="Ochsenreither K."/>
        </authorList>
    </citation>
    <scope>NUCLEOTIDE SEQUENCE [LARGE SCALE GENOMIC DNA]</scope>
    <source>
        <strain evidence="2 3">DSM 27192</strain>
    </source>
</reference>
<feature type="region of interest" description="Disordered" evidence="1">
    <location>
        <begin position="183"/>
        <end position="328"/>
    </location>
</feature>
<evidence type="ECO:0000313" key="3">
    <source>
        <dbReference type="Proteomes" id="UP000279259"/>
    </source>
</evidence>
<organism evidence="2 3">
    <name type="scientific">Saitozyma podzolica</name>
    <dbReference type="NCBI Taxonomy" id="1890683"/>
    <lineage>
        <taxon>Eukaryota</taxon>
        <taxon>Fungi</taxon>
        <taxon>Dikarya</taxon>
        <taxon>Basidiomycota</taxon>
        <taxon>Agaricomycotina</taxon>
        <taxon>Tremellomycetes</taxon>
        <taxon>Tremellales</taxon>
        <taxon>Trimorphomycetaceae</taxon>
        <taxon>Saitozyma</taxon>
    </lineage>
</organism>